<dbReference type="GO" id="GO:0016853">
    <property type="term" value="F:isomerase activity"/>
    <property type="evidence" value="ECO:0007669"/>
    <property type="project" value="UniProtKB-KW"/>
</dbReference>
<gene>
    <name evidence="2" type="ORF">SAMN03080599_01695</name>
</gene>
<evidence type="ECO:0000313" key="2">
    <source>
        <dbReference type="EMBL" id="SCZ79321.1"/>
    </source>
</evidence>
<dbReference type="AlphaFoldDB" id="A0A1G5S0Q7"/>
<dbReference type="OrthoDB" id="9786584at2"/>
<dbReference type="EMBL" id="FMWL01000007">
    <property type="protein sequence ID" value="SCZ79321.1"/>
    <property type="molecule type" value="Genomic_DNA"/>
</dbReference>
<dbReference type="InterPro" id="IPR050312">
    <property type="entry name" value="IolE/XylAMocC-like"/>
</dbReference>
<accession>A0A1G5S0Q7</accession>
<protein>
    <submittedName>
        <fullName evidence="2">Sugar phosphate isomerase/epimerase</fullName>
    </submittedName>
</protein>
<organism evidence="2 3">
    <name type="scientific">Acidaminobacter hydrogenoformans DSM 2784</name>
    <dbReference type="NCBI Taxonomy" id="1120920"/>
    <lineage>
        <taxon>Bacteria</taxon>
        <taxon>Bacillati</taxon>
        <taxon>Bacillota</taxon>
        <taxon>Clostridia</taxon>
        <taxon>Peptostreptococcales</taxon>
        <taxon>Acidaminobacteraceae</taxon>
        <taxon>Acidaminobacter</taxon>
    </lineage>
</organism>
<feature type="domain" description="Xylose isomerase-like TIM barrel" evidence="1">
    <location>
        <begin position="24"/>
        <end position="246"/>
    </location>
</feature>
<dbReference type="SUPFAM" id="SSF51658">
    <property type="entry name" value="Xylose isomerase-like"/>
    <property type="match status" value="1"/>
</dbReference>
<dbReference type="InterPro" id="IPR013022">
    <property type="entry name" value="Xyl_isomerase-like_TIM-brl"/>
</dbReference>
<dbReference type="PANTHER" id="PTHR12110">
    <property type="entry name" value="HYDROXYPYRUVATE ISOMERASE"/>
    <property type="match status" value="1"/>
</dbReference>
<dbReference type="RefSeq" id="WP_092590484.1">
    <property type="nucleotide sequence ID" value="NZ_FMWL01000007.1"/>
</dbReference>
<evidence type="ECO:0000259" key="1">
    <source>
        <dbReference type="Pfam" id="PF01261"/>
    </source>
</evidence>
<reference evidence="2 3" key="1">
    <citation type="submission" date="2016-10" db="EMBL/GenBank/DDBJ databases">
        <authorList>
            <person name="de Groot N.N."/>
        </authorList>
    </citation>
    <scope>NUCLEOTIDE SEQUENCE [LARGE SCALE GENOMIC DNA]</scope>
    <source>
        <strain evidence="2 3">DSM 2784</strain>
    </source>
</reference>
<keyword evidence="2" id="KW-0413">Isomerase</keyword>
<dbReference type="Gene3D" id="3.20.20.150">
    <property type="entry name" value="Divalent-metal-dependent TIM barrel enzymes"/>
    <property type="match status" value="1"/>
</dbReference>
<proteinExistence type="predicted"/>
<dbReference type="Pfam" id="PF01261">
    <property type="entry name" value="AP_endonuc_2"/>
    <property type="match status" value="1"/>
</dbReference>
<keyword evidence="3" id="KW-1185">Reference proteome</keyword>
<name>A0A1G5S0Q7_9FIRM</name>
<evidence type="ECO:0000313" key="3">
    <source>
        <dbReference type="Proteomes" id="UP000199208"/>
    </source>
</evidence>
<sequence length="274" mass="30862">MNSKFSLAHLTVLGCPPPEMTYIASMAGYDYVSLRPIYMGLPGEPNYDLAVNKEMMKLTKTALAETGVKLLDIELARIFDGMDPKKYEPAMEVAAELGGKHVLSSIWTPNREYYLEKFGEVCDLAKQYGLTVDLEFVPIAAVNSLESTVDVLKTVNRDNAGIMIDVHHIHRSREAAEELAKLPKSWFHFAHLCDAPVEIPTEHDEMTRILREARSYVGEGGIDVASYIHSMPEMPYSIELPNLQRVREFGYAEHARRCLATAKAYFEAHPRKDV</sequence>
<dbReference type="STRING" id="1120920.SAMN03080599_01695"/>
<dbReference type="PANTHER" id="PTHR12110:SF48">
    <property type="entry name" value="BLL3656 PROTEIN"/>
    <property type="match status" value="1"/>
</dbReference>
<dbReference type="InterPro" id="IPR036237">
    <property type="entry name" value="Xyl_isomerase-like_sf"/>
</dbReference>
<dbReference type="PROSITE" id="PS51257">
    <property type="entry name" value="PROKAR_LIPOPROTEIN"/>
    <property type="match status" value="1"/>
</dbReference>
<dbReference type="Proteomes" id="UP000199208">
    <property type="component" value="Unassembled WGS sequence"/>
</dbReference>